<proteinExistence type="predicted"/>
<accession>A0A6P6DDT0</accession>
<dbReference type="GeneID" id="101559760"/>
<dbReference type="CTD" id="150383"/>
<dbReference type="RefSeq" id="XP_023558262.1">
    <property type="nucleotide sequence ID" value="XM_023702494.1"/>
</dbReference>
<dbReference type="InParanoid" id="A0A6P6DDT0"/>
<evidence type="ECO:0000313" key="2">
    <source>
        <dbReference type="RefSeq" id="XP_023558262.1"/>
    </source>
</evidence>
<dbReference type="Proteomes" id="UP000515203">
    <property type="component" value="Unplaced"/>
</dbReference>
<name>A0A6P6DDT0_OCTDE</name>
<organism evidence="1 2">
    <name type="scientific">Octodon degus</name>
    <name type="common">Degu</name>
    <name type="synonym">Sciurus degus</name>
    <dbReference type="NCBI Taxonomy" id="10160"/>
    <lineage>
        <taxon>Eukaryota</taxon>
        <taxon>Metazoa</taxon>
        <taxon>Chordata</taxon>
        <taxon>Craniata</taxon>
        <taxon>Vertebrata</taxon>
        <taxon>Euteleostomi</taxon>
        <taxon>Mammalia</taxon>
        <taxon>Eutheria</taxon>
        <taxon>Euarchontoglires</taxon>
        <taxon>Glires</taxon>
        <taxon>Rodentia</taxon>
        <taxon>Hystricomorpha</taxon>
        <taxon>Octodontidae</taxon>
        <taxon>Octodon</taxon>
    </lineage>
</organism>
<dbReference type="OrthoDB" id="191995at2759"/>
<protein>
    <submittedName>
        <fullName evidence="2">Cysteine-rich DPF motif domain-containing protein 1 isoform X1</fullName>
    </submittedName>
</protein>
<sequence length="175" mass="18770">MLVEHGRGVDGIRGRAPSPGRVRVPALWPDGALQLRGAEAPQHPFRCPPGGELRHEGPLLTGQGQVPGPRCTVQRVQQAGVRGPGMQSVLLQEVLSPLCPGEPWRLPSRDPAGPGEEEDPLLHAAFWPGLSQDLSLEPAQSPQCCQPHSWEQTCGRADWAPQEWPARSPALAPPG</sequence>
<reference evidence="2" key="1">
    <citation type="submission" date="2025-08" db="UniProtKB">
        <authorList>
            <consortium name="RefSeq"/>
        </authorList>
    </citation>
    <scope>IDENTIFICATION</scope>
</reference>
<keyword evidence="1" id="KW-1185">Reference proteome</keyword>
<evidence type="ECO:0000313" key="1">
    <source>
        <dbReference type="Proteomes" id="UP000515203"/>
    </source>
</evidence>
<gene>
    <name evidence="2" type="primary">Cdpf1</name>
</gene>
<dbReference type="AlphaFoldDB" id="A0A6P6DDT0"/>